<dbReference type="InterPro" id="IPR008710">
    <property type="entry name" value="Nicastrin"/>
</dbReference>
<keyword evidence="7 10" id="KW-1133">Transmembrane helix</keyword>
<keyword evidence="4 10" id="KW-0812">Transmembrane</keyword>
<dbReference type="GO" id="GO:0005886">
    <property type="term" value="C:plasma membrane"/>
    <property type="evidence" value="ECO:0007669"/>
    <property type="project" value="TreeGrafter"/>
</dbReference>
<evidence type="ECO:0000313" key="13">
    <source>
        <dbReference type="EMBL" id="ORY89548.1"/>
    </source>
</evidence>
<evidence type="ECO:0000256" key="9">
    <source>
        <dbReference type="ARBA" id="ARBA00023180"/>
    </source>
</evidence>
<dbReference type="PANTHER" id="PTHR21092">
    <property type="entry name" value="NICASTRIN"/>
    <property type="match status" value="1"/>
</dbReference>
<comment type="similarity">
    <text evidence="2">Belongs to the nicastrin family.</text>
</comment>
<protein>
    <recommendedName>
        <fullName evidence="3">Nicastrin</fullName>
    </recommendedName>
</protein>
<feature type="transmembrane region" description="Helical" evidence="10">
    <location>
        <begin position="638"/>
        <end position="658"/>
    </location>
</feature>
<evidence type="ECO:0000256" key="5">
    <source>
        <dbReference type="ARBA" id="ARBA00022729"/>
    </source>
</evidence>
<keyword evidence="6" id="KW-0914">Notch signaling pathway</keyword>
<evidence type="ECO:0000256" key="10">
    <source>
        <dbReference type="SAM" id="Phobius"/>
    </source>
</evidence>
<reference evidence="13 14" key="1">
    <citation type="submission" date="2016-07" db="EMBL/GenBank/DDBJ databases">
        <title>Pervasive Adenine N6-methylation of Active Genes in Fungi.</title>
        <authorList>
            <consortium name="DOE Joint Genome Institute"/>
            <person name="Mondo S.J."/>
            <person name="Dannebaum R.O."/>
            <person name="Kuo R.C."/>
            <person name="Labutti K."/>
            <person name="Haridas S."/>
            <person name="Kuo A."/>
            <person name="Salamov A."/>
            <person name="Ahrendt S.R."/>
            <person name="Lipzen A."/>
            <person name="Sullivan W."/>
            <person name="Andreopoulos W.B."/>
            <person name="Clum A."/>
            <person name="Lindquist E."/>
            <person name="Daum C."/>
            <person name="Ramamoorthy G.K."/>
            <person name="Gryganskyi A."/>
            <person name="Culley D."/>
            <person name="Magnuson J.K."/>
            <person name="James T.Y."/>
            <person name="O'Malley M.A."/>
            <person name="Stajich J.E."/>
            <person name="Spatafora J.W."/>
            <person name="Visel A."/>
            <person name="Grigoriev I.V."/>
        </authorList>
    </citation>
    <scope>NUCLEOTIDE SEQUENCE [LARGE SCALE GENOMIC DNA]</scope>
    <source>
        <strain evidence="13 14">NRRL 2496</strain>
    </source>
</reference>
<dbReference type="Pfam" id="PF18266">
    <property type="entry name" value="Ncstrn_small"/>
    <property type="match status" value="1"/>
</dbReference>
<dbReference type="OMA" id="ECVYPGV"/>
<organism evidence="13 14">
    <name type="scientific">Syncephalastrum racemosum</name>
    <name type="common">Filamentous fungus</name>
    <dbReference type="NCBI Taxonomy" id="13706"/>
    <lineage>
        <taxon>Eukaryota</taxon>
        <taxon>Fungi</taxon>
        <taxon>Fungi incertae sedis</taxon>
        <taxon>Mucoromycota</taxon>
        <taxon>Mucoromycotina</taxon>
        <taxon>Mucoromycetes</taxon>
        <taxon>Mucorales</taxon>
        <taxon>Syncephalastraceae</taxon>
        <taxon>Syncephalastrum</taxon>
    </lineage>
</organism>
<dbReference type="AlphaFoldDB" id="A0A1X2GZ66"/>
<feature type="domain" description="Nicastrin small lobe" evidence="12">
    <location>
        <begin position="42"/>
        <end position="215"/>
    </location>
</feature>
<evidence type="ECO:0000256" key="7">
    <source>
        <dbReference type="ARBA" id="ARBA00022989"/>
    </source>
</evidence>
<evidence type="ECO:0000256" key="1">
    <source>
        <dbReference type="ARBA" id="ARBA00004479"/>
    </source>
</evidence>
<dbReference type="InterPro" id="IPR041084">
    <property type="entry name" value="Ncstrn_small"/>
</dbReference>
<proteinExistence type="inferred from homology"/>
<feature type="signal peptide" evidence="11">
    <location>
        <begin position="1"/>
        <end position="20"/>
    </location>
</feature>
<dbReference type="SUPFAM" id="SSF53187">
    <property type="entry name" value="Zn-dependent exopeptidases"/>
    <property type="match status" value="1"/>
</dbReference>
<sequence>MRFIRVISALIGIWVSTVFAGTSQTLATSLNPSIYNYYSNWPCVRLLNATGAIGCHAQHKRSGVLYHAQSQQDLDALLQGKIPSNNPYAVILGYHLFTSANMDALESNDQVSGLIILLRGGMDNASLADARSPDSTCPNCEFGLYAGDTNPYQWNPQGQGLLERSFDIPIFGIDPVDSPAMQAYNATLEAAAYNNERKFKHFPLKAIDFDLSMWAAVNAETCLRRGWCQPVGGLSVYSTPSFDISPEDQKPIVVVSSAMDSRSLFHDLTIGINYDLSGMVSVLAIADALSKVPLTHLPKHILYTLFTAETWGFAGSQRFVHDIKTPFECTNASRATACPYTNPPCNNPCVKNIDFKRIHFDAIEAIVEINSVSGTSGYWAHVDDPTTNQGLLSNLQQMNTTPGSGIRPADGDQVRRKLPPSSAMSFLAQKRDMQAAVITDYQQEMGSFYNSDLDDDNTDLNVVAQSICGLVNTTARGVYVQAGGTAQDASGIAADCELVSSLLNCLASNFSCSFMQAYFEVSGIDQFSHYASVYDFVNPQPQLLPRFALSFLMGVTAVNETRASCKTIRDCADGRYCIKGHCVRSLTNYHRAYGMGLDYDEGSGKVRVVDPTKATWTESTWSTPSYRIFLVTSWTHQVVELIVGILWLIASVLGVLFVQRWMKKTFKVE</sequence>
<evidence type="ECO:0000256" key="2">
    <source>
        <dbReference type="ARBA" id="ARBA00007717"/>
    </source>
</evidence>
<comment type="caution">
    <text evidence="13">The sequence shown here is derived from an EMBL/GenBank/DDBJ whole genome shotgun (WGS) entry which is preliminary data.</text>
</comment>
<dbReference type="STRING" id="13706.A0A1X2GZ66"/>
<evidence type="ECO:0000259" key="12">
    <source>
        <dbReference type="Pfam" id="PF18266"/>
    </source>
</evidence>
<dbReference type="Gene3D" id="3.40.630.10">
    <property type="entry name" value="Zn peptidases"/>
    <property type="match status" value="1"/>
</dbReference>
<dbReference type="EMBL" id="MCGN01000014">
    <property type="protein sequence ID" value="ORY89548.1"/>
    <property type="molecule type" value="Genomic_DNA"/>
</dbReference>
<keyword evidence="9" id="KW-0325">Glycoprotein</keyword>
<dbReference type="PANTHER" id="PTHR21092:SF0">
    <property type="entry name" value="NICASTRIN"/>
    <property type="match status" value="1"/>
</dbReference>
<evidence type="ECO:0000256" key="6">
    <source>
        <dbReference type="ARBA" id="ARBA00022976"/>
    </source>
</evidence>
<keyword evidence="5 11" id="KW-0732">Signal</keyword>
<dbReference type="Pfam" id="PF05450">
    <property type="entry name" value="Nicastrin"/>
    <property type="match status" value="1"/>
</dbReference>
<dbReference type="InParanoid" id="A0A1X2GZ66"/>
<keyword evidence="14" id="KW-1185">Reference proteome</keyword>
<name>A0A1X2GZ66_SYNRA</name>
<evidence type="ECO:0000256" key="11">
    <source>
        <dbReference type="SAM" id="SignalP"/>
    </source>
</evidence>
<evidence type="ECO:0000256" key="8">
    <source>
        <dbReference type="ARBA" id="ARBA00023136"/>
    </source>
</evidence>
<keyword evidence="8 10" id="KW-0472">Membrane</keyword>
<comment type="subcellular location">
    <subcellularLocation>
        <location evidence="1">Membrane</location>
        <topology evidence="1">Single-pass type I membrane protein</topology>
    </subcellularLocation>
</comment>
<evidence type="ECO:0000256" key="4">
    <source>
        <dbReference type="ARBA" id="ARBA00022692"/>
    </source>
</evidence>
<accession>A0A1X2GZ66</accession>
<evidence type="ECO:0000256" key="3">
    <source>
        <dbReference type="ARBA" id="ARBA00015303"/>
    </source>
</evidence>
<evidence type="ECO:0000313" key="14">
    <source>
        <dbReference type="Proteomes" id="UP000242180"/>
    </source>
</evidence>
<dbReference type="GO" id="GO:0016485">
    <property type="term" value="P:protein processing"/>
    <property type="evidence" value="ECO:0007669"/>
    <property type="project" value="InterPro"/>
</dbReference>
<dbReference type="OrthoDB" id="10265862at2759"/>
<feature type="chain" id="PRO_5012462519" description="Nicastrin" evidence="11">
    <location>
        <begin position="21"/>
        <end position="669"/>
    </location>
</feature>
<gene>
    <name evidence="13" type="ORF">BCR43DRAFT_121858</name>
</gene>
<dbReference type="Proteomes" id="UP000242180">
    <property type="component" value="Unassembled WGS sequence"/>
</dbReference>